<dbReference type="AlphaFoldDB" id="A0A1W1BSN4"/>
<organism evidence="1">
    <name type="scientific">hydrothermal vent metagenome</name>
    <dbReference type="NCBI Taxonomy" id="652676"/>
    <lineage>
        <taxon>unclassified sequences</taxon>
        <taxon>metagenomes</taxon>
        <taxon>ecological metagenomes</taxon>
    </lineage>
</organism>
<name>A0A1W1BSN4_9ZZZZ</name>
<protein>
    <submittedName>
        <fullName evidence="1">Uncharacterized protein</fullName>
    </submittedName>
</protein>
<proteinExistence type="predicted"/>
<evidence type="ECO:0000313" key="1">
    <source>
        <dbReference type="EMBL" id="SFV56533.1"/>
    </source>
</evidence>
<dbReference type="EMBL" id="FPHL01000014">
    <property type="protein sequence ID" value="SFV56533.1"/>
    <property type="molecule type" value="Genomic_DNA"/>
</dbReference>
<sequence length="48" mass="5563">MINAWYTKERIINPPNTSCTSCIFGKILELIRKLKNVNTRSTLILIKL</sequence>
<gene>
    <name evidence="1" type="ORF">MNB_SV-10-439</name>
</gene>
<accession>A0A1W1BSN4</accession>
<reference evidence="1" key="1">
    <citation type="submission" date="2016-10" db="EMBL/GenBank/DDBJ databases">
        <authorList>
            <person name="de Groot N.N."/>
        </authorList>
    </citation>
    <scope>NUCLEOTIDE SEQUENCE</scope>
</reference>